<dbReference type="InterPro" id="IPR055128">
    <property type="entry name" value="HypF_C_2"/>
</dbReference>
<dbReference type="InterPro" id="IPR001792">
    <property type="entry name" value="Acylphosphatase-like_dom"/>
</dbReference>
<comment type="catalytic activity">
    <reaction evidence="9">
        <text>an acyl phosphate + H2O = a carboxylate + phosphate + H(+)</text>
        <dbReference type="Rhea" id="RHEA:14965"/>
        <dbReference type="ChEBI" id="CHEBI:15377"/>
        <dbReference type="ChEBI" id="CHEBI:15378"/>
        <dbReference type="ChEBI" id="CHEBI:29067"/>
        <dbReference type="ChEBI" id="CHEBI:43474"/>
        <dbReference type="ChEBI" id="CHEBI:59918"/>
        <dbReference type="EC" id="3.6.1.7"/>
    </reaction>
</comment>
<dbReference type="GO" id="GO:0003725">
    <property type="term" value="F:double-stranded RNA binding"/>
    <property type="evidence" value="ECO:0007669"/>
    <property type="project" value="InterPro"/>
</dbReference>
<dbReference type="Proteomes" id="UP000477488">
    <property type="component" value="Unassembled WGS sequence"/>
</dbReference>
<comment type="similarity">
    <text evidence="2 8">Belongs to the carbamoyltransferase HypF family.</text>
</comment>
<dbReference type="Gene3D" id="3.90.870.50">
    <property type="match status" value="1"/>
</dbReference>
<feature type="active site" evidence="9">
    <location>
        <position position="41"/>
    </location>
</feature>
<dbReference type="InterPro" id="IPR006070">
    <property type="entry name" value="Sua5-like_dom"/>
</dbReference>
<dbReference type="InterPro" id="IPR011125">
    <property type="entry name" value="Znf_HypF"/>
</dbReference>
<dbReference type="InterPro" id="IPR051060">
    <property type="entry name" value="Carbamoyltrans_HypF-like"/>
</dbReference>
<evidence type="ECO:0000256" key="8">
    <source>
        <dbReference type="PIRNR" id="PIRNR006256"/>
    </source>
</evidence>
<dbReference type="Gene3D" id="3.30.110.120">
    <property type="match status" value="1"/>
</dbReference>
<comment type="caution">
    <text evidence="12">The sequence shown here is derived from an EMBL/GenBank/DDBJ whole genome shotgun (WGS) entry which is preliminary data.</text>
</comment>
<name>A0A6L5XIB0_9BACT</name>
<dbReference type="PANTHER" id="PTHR42959:SF1">
    <property type="entry name" value="CARBAMOYLTRANSFERASE HYPF"/>
    <property type="match status" value="1"/>
</dbReference>
<keyword evidence="9" id="KW-0378">Hydrolase</keyword>
<evidence type="ECO:0000259" key="10">
    <source>
        <dbReference type="PROSITE" id="PS51160"/>
    </source>
</evidence>
<dbReference type="PIRSF" id="PIRSF006256">
    <property type="entry name" value="CMPcnvr_hdrg_mat"/>
    <property type="match status" value="1"/>
</dbReference>
<comment type="catalytic activity">
    <reaction evidence="7">
        <text>C-terminal L-cysteinyl-[HypE protein] + carbamoyl phosphate + ATP + H2O = C-terminal S-carboxamide-L-cysteinyl-[HypE protein] + AMP + phosphate + diphosphate + H(+)</text>
        <dbReference type="Rhea" id="RHEA:55636"/>
        <dbReference type="Rhea" id="RHEA-COMP:14247"/>
        <dbReference type="Rhea" id="RHEA-COMP:14392"/>
        <dbReference type="ChEBI" id="CHEBI:15377"/>
        <dbReference type="ChEBI" id="CHEBI:15378"/>
        <dbReference type="ChEBI" id="CHEBI:30616"/>
        <dbReference type="ChEBI" id="CHEBI:33019"/>
        <dbReference type="ChEBI" id="CHEBI:43474"/>
        <dbReference type="ChEBI" id="CHEBI:58228"/>
        <dbReference type="ChEBI" id="CHEBI:76913"/>
        <dbReference type="ChEBI" id="CHEBI:139126"/>
        <dbReference type="ChEBI" id="CHEBI:456215"/>
    </reaction>
</comment>
<organism evidence="12 13">
    <name type="scientific">Desulfovibrio porci</name>
    <dbReference type="NCBI Taxonomy" id="2605782"/>
    <lineage>
        <taxon>Bacteria</taxon>
        <taxon>Pseudomonadati</taxon>
        <taxon>Thermodesulfobacteriota</taxon>
        <taxon>Desulfovibrionia</taxon>
        <taxon>Desulfovibrionales</taxon>
        <taxon>Desulfovibrionaceae</taxon>
        <taxon>Desulfovibrio</taxon>
    </lineage>
</organism>
<dbReference type="InterPro" id="IPR017945">
    <property type="entry name" value="DHBP_synth_RibB-like_a/b_dom"/>
</dbReference>
<dbReference type="EC" id="6.2.-.-" evidence="8"/>
<evidence type="ECO:0000259" key="11">
    <source>
        <dbReference type="PROSITE" id="PS51163"/>
    </source>
</evidence>
<evidence type="ECO:0000256" key="3">
    <source>
        <dbReference type="ARBA" id="ARBA00022598"/>
    </source>
</evidence>
<evidence type="ECO:0000256" key="2">
    <source>
        <dbReference type="ARBA" id="ARBA00008097"/>
    </source>
</evidence>
<dbReference type="UniPathway" id="UPA00335"/>
<evidence type="ECO:0000256" key="6">
    <source>
        <dbReference type="ARBA" id="ARBA00022833"/>
    </source>
</evidence>
<dbReference type="InterPro" id="IPR004421">
    <property type="entry name" value="Carbamoyltransferase_HypF"/>
</dbReference>
<evidence type="ECO:0000256" key="9">
    <source>
        <dbReference type="PROSITE-ProRule" id="PRU00520"/>
    </source>
</evidence>
<dbReference type="Pfam" id="PF01300">
    <property type="entry name" value="Sua5_yciO_yrdC"/>
    <property type="match status" value="1"/>
</dbReference>
<dbReference type="InterPro" id="IPR041440">
    <property type="entry name" value="HypF_C"/>
</dbReference>
<keyword evidence="6" id="KW-0862">Zinc</keyword>
<evidence type="ECO:0000256" key="7">
    <source>
        <dbReference type="ARBA" id="ARBA00048220"/>
    </source>
</evidence>
<dbReference type="GO" id="GO:0051604">
    <property type="term" value="P:protein maturation"/>
    <property type="evidence" value="ECO:0007669"/>
    <property type="project" value="TreeGrafter"/>
</dbReference>
<dbReference type="SUPFAM" id="SSF55821">
    <property type="entry name" value="YrdC/RibB"/>
    <property type="match status" value="1"/>
</dbReference>
<dbReference type="GO" id="GO:0016874">
    <property type="term" value="F:ligase activity"/>
    <property type="evidence" value="ECO:0007669"/>
    <property type="project" value="UniProtKB-UniRule"/>
</dbReference>
<dbReference type="InterPro" id="IPR036046">
    <property type="entry name" value="Acylphosphatase-like_dom_sf"/>
</dbReference>
<dbReference type="NCBIfam" id="TIGR00143">
    <property type="entry name" value="hypF"/>
    <property type="match status" value="1"/>
</dbReference>
<dbReference type="Gene3D" id="3.30.420.40">
    <property type="match status" value="1"/>
</dbReference>
<keyword evidence="13" id="KW-1185">Reference proteome</keyword>
<dbReference type="GO" id="GO:0008270">
    <property type="term" value="F:zinc ion binding"/>
    <property type="evidence" value="ECO:0007669"/>
    <property type="project" value="UniProtKB-KW"/>
</dbReference>
<dbReference type="EMBL" id="VUMH01000002">
    <property type="protein sequence ID" value="MSS26858.1"/>
    <property type="molecule type" value="Genomic_DNA"/>
</dbReference>
<dbReference type="GO" id="GO:0016743">
    <property type="term" value="F:carboxyl- or carbamoyltransferase activity"/>
    <property type="evidence" value="ECO:0007669"/>
    <property type="project" value="UniProtKB-UniRule"/>
</dbReference>
<evidence type="ECO:0000313" key="12">
    <source>
        <dbReference type="EMBL" id="MSS26858.1"/>
    </source>
</evidence>
<sequence length="820" mass="87326">MDMKQTARRAFTAAGQVQGVGFRPFVYRLAREGGLTGTVGNTSDGVRMEVQGPPEEVARFGRRLRAELPPLARLVGLDEEELAPLSDETAFTIVPSHGHAGHSVLVSPDMGICPDCLADMRDPANRRHGYPFTNCTNCGPRYTITRAIPYDRATTTMSCFPLCPDCAAEYADPGDRRFHAQPIACPVCGPRLWFVDRRVARSGDTGPTRDNQHEALARAGQLLLDGGILALKGLGGFQLACDARDAGALRELRRRKSRPHKPLALMVADPATARALCELTPEHEALLQSPEKPIVLCPRRAAPAGAAGALPPEVAPDARTVGLMLPYTPLHAALFDWLVPRAALPPVLVMTSANPHGEPLCLGNREALARLGHLADAWLLHDRDILVRVDDSVLTVAPRPPRPGHAVDGAAPAAASDAVPSAVEPLFFRRARGYVPRPVFLPPLGGAPGGEASDPTVLGAGAELKSAICLTRGREAFVGQHIGDLENPATLGFYEEVAVHLEQLLEVRPKALVCDLHPDFLSTRYAEARAAREGLPLWRFQHHAAHAASVLAENDCYRPALALCLDGTGLGDDGAIWGGELLWMDLSEPAWKRLGRLSPFALPGGEAAIREPWRIALALRLQAGCGERSAPWDSEYASAAVAVREMLARGLNCPPTSSCGRLFDAVAAQLGLCSATTYEGQAAIRLEAATDEAALRDNVVWSLPPLEKNGLLELDSAVLFGHVLQAQAAGEPAGRIAACFHGTLASALAAMAAEAARTTGARQVGLSGGVMQNALLARLLPRALAERGLSPLMHHELPPGDGGLSLGQAVWGRQLLRRGH</sequence>
<reference evidence="12 13" key="1">
    <citation type="submission" date="2019-09" db="EMBL/GenBank/DDBJ databases">
        <title>In-depth cultivation of the pig gut microbiome towards novel bacterial diversity and tailored functional studies.</title>
        <authorList>
            <person name="Wylensek D."/>
            <person name="Hitch T.C.A."/>
            <person name="Clavel T."/>
        </authorList>
    </citation>
    <scope>NUCLEOTIDE SEQUENCE [LARGE SCALE GENOMIC DNA]</scope>
    <source>
        <strain evidence="12 13">PG-178-WT-4</strain>
    </source>
</reference>
<gene>
    <name evidence="12" type="primary">hypF</name>
    <name evidence="12" type="ORF">FYJ44_02125</name>
</gene>
<evidence type="ECO:0000256" key="4">
    <source>
        <dbReference type="ARBA" id="ARBA00022723"/>
    </source>
</evidence>
<dbReference type="SUPFAM" id="SSF54975">
    <property type="entry name" value="Acylphosphatase/BLUF domain-like"/>
    <property type="match status" value="1"/>
</dbReference>
<evidence type="ECO:0000256" key="1">
    <source>
        <dbReference type="ARBA" id="ARBA00004711"/>
    </source>
</evidence>
<dbReference type="RefSeq" id="WP_154508719.1">
    <property type="nucleotide sequence ID" value="NZ_VUMH01000002.1"/>
</dbReference>
<dbReference type="PROSITE" id="PS51163">
    <property type="entry name" value="YRDC"/>
    <property type="match status" value="1"/>
</dbReference>
<feature type="domain" description="Acylphosphatase-like" evidence="10">
    <location>
        <begin position="8"/>
        <end position="95"/>
    </location>
</feature>
<feature type="active site" evidence="9">
    <location>
        <position position="23"/>
    </location>
</feature>
<evidence type="ECO:0000256" key="5">
    <source>
        <dbReference type="ARBA" id="ARBA00022771"/>
    </source>
</evidence>
<protein>
    <recommendedName>
        <fullName evidence="8">Carbamoyltransferase</fullName>
        <ecNumber evidence="8">6.2.-.-</ecNumber>
    </recommendedName>
</protein>
<keyword evidence="12" id="KW-0808">Transferase</keyword>
<feature type="domain" description="YrdC-like" evidence="11">
    <location>
        <begin position="213"/>
        <end position="411"/>
    </location>
</feature>
<comment type="pathway">
    <text evidence="1">Protein modification; [NiFe] hydrogenase maturation.</text>
</comment>
<proteinExistence type="inferred from homology"/>
<evidence type="ECO:0000313" key="13">
    <source>
        <dbReference type="Proteomes" id="UP000477488"/>
    </source>
</evidence>
<dbReference type="Pfam" id="PF17788">
    <property type="entry name" value="HypF_C"/>
    <property type="match status" value="1"/>
</dbReference>
<dbReference type="PROSITE" id="PS51160">
    <property type="entry name" value="ACYLPHOSPHATASE_3"/>
    <property type="match status" value="1"/>
</dbReference>
<dbReference type="PANTHER" id="PTHR42959">
    <property type="entry name" value="CARBAMOYLTRANSFERASE"/>
    <property type="match status" value="1"/>
</dbReference>
<dbReference type="GO" id="GO:0003998">
    <property type="term" value="F:acylphosphatase activity"/>
    <property type="evidence" value="ECO:0007669"/>
    <property type="project" value="UniProtKB-EC"/>
</dbReference>
<dbReference type="Pfam" id="PF07503">
    <property type="entry name" value="zf-HYPF"/>
    <property type="match status" value="2"/>
</dbReference>
<keyword evidence="3" id="KW-0436">Ligase</keyword>
<dbReference type="Gene3D" id="3.30.420.360">
    <property type="match status" value="1"/>
</dbReference>
<dbReference type="Pfam" id="PF22521">
    <property type="entry name" value="HypF_C_2"/>
    <property type="match status" value="1"/>
</dbReference>
<accession>A0A6L5XIB0</accession>
<keyword evidence="5" id="KW-0863">Zinc-finger</keyword>
<keyword evidence="4" id="KW-0479">Metal-binding</keyword>
<dbReference type="Pfam" id="PF00708">
    <property type="entry name" value="Acylphosphatase"/>
    <property type="match status" value="1"/>
</dbReference>
<dbReference type="AlphaFoldDB" id="A0A6L5XIB0"/>